<keyword evidence="2" id="KW-1185">Reference proteome</keyword>
<sequence length="638" mass="73047">MKREIIEEACGTIGRLGAVKEQGGIVFRVTLDEAEDAYLVLYKKGTDEITGEFPLKDKRVMGKLYGIKLRNLDARRYEYNYRIGKKIVQDPYAVIVRGRDKFGKAVSNEDGHQIRCGFAFHTYNWKDDAPLGIPYEDAVMYCLHVRGFTMQPGSKVRHRGTFCGVAEKAGYLKELGINQVLLMPAYEFSETMECHPEKLNFWGYVKGSYFAPKASYAAGHSPVDEMKDMVYELHRQGIEVLMDFYFTQDMDFRTAADCLIYWTREYHIDGFHIVGNDGLAKMLAKDPLLAGIKLLGEHFPLEEARRDKKTPFIRNLGEYNTGFMEDMRGLLKGDEGQLEAFTYRLRRNPEAFGVINYIAGHDGFTMMDLVSYSEKHNEENGEQNHDGPDRNISWNCGEEGPTRKKKILELRNRQIRNAFLMLLLAGGTPLIQAGDEFGNSQKGNNNPYCLDNEVSWTDWRAAKKNEALTGFVRNVIAFRKRHKILHMPRELKLIDTLFCGYPEISYHSNRAWYVEFESYNREIGILYCGEYAGEEEFIYVAYNLHWKENEFALPNLPDGMGWYVAIDSACGVYQEGEEPVYTGDRILTVPARTVKVLIGRGKENVKKDNRTFCNDNKTQNTGDERVFSHRALPSGASS</sequence>
<protein>
    <submittedName>
        <fullName evidence="1">Uncharacterized protein</fullName>
    </submittedName>
</protein>
<gene>
    <name evidence="1" type="ORF">E5357_13650</name>
</gene>
<accession>A0AC61QWH9</accession>
<reference evidence="1" key="1">
    <citation type="submission" date="2019-04" db="EMBL/GenBank/DDBJ databases">
        <title>Microbes associate with the intestines of laboratory mice.</title>
        <authorList>
            <person name="Navarre W."/>
            <person name="Wong E."/>
            <person name="Huang K."/>
            <person name="Tropini C."/>
            <person name="Ng K."/>
            <person name="Yu B."/>
        </authorList>
    </citation>
    <scope>NUCLEOTIDE SEQUENCE</scope>
    <source>
        <strain evidence="1">NM72_1-8</strain>
    </source>
</reference>
<evidence type="ECO:0000313" key="2">
    <source>
        <dbReference type="Proteomes" id="UP000307720"/>
    </source>
</evidence>
<dbReference type="Proteomes" id="UP000307720">
    <property type="component" value="Unassembled WGS sequence"/>
</dbReference>
<comment type="caution">
    <text evidence="1">The sequence shown here is derived from an EMBL/GenBank/DDBJ whole genome shotgun (WGS) entry which is preliminary data.</text>
</comment>
<organism evidence="1 2">
    <name type="scientific">Hominisplanchenecus murintestinalis</name>
    <dbReference type="NCBI Taxonomy" id="2941517"/>
    <lineage>
        <taxon>Bacteria</taxon>
        <taxon>Bacillati</taxon>
        <taxon>Bacillota</taxon>
        <taxon>Clostridia</taxon>
        <taxon>Lachnospirales</taxon>
        <taxon>Lachnospiraceae</taxon>
        <taxon>Hominisplanchenecus</taxon>
    </lineage>
</organism>
<evidence type="ECO:0000313" key="1">
    <source>
        <dbReference type="EMBL" id="TGX97169.1"/>
    </source>
</evidence>
<proteinExistence type="predicted"/>
<name>A0AC61QWH9_9FIRM</name>
<dbReference type="EMBL" id="SRZB01000037">
    <property type="protein sequence ID" value="TGX97169.1"/>
    <property type="molecule type" value="Genomic_DNA"/>
</dbReference>